<dbReference type="FunFam" id="2.40.50.140:FF:000340">
    <property type="entry name" value="Unplaced genomic scaffold supercont1.162, whole genome shotgun sequence"/>
    <property type="match status" value="1"/>
</dbReference>
<feature type="domain" description="S1 motif" evidence="14">
    <location>
        <begin position="1002"/>
        <end position="1075"/>
    </location>
</feature>
<dbReference type="SUPFAM" id="SSF48452">
    <property type="entry name" value="TPR-like"/>
    <property type="match status" value="2"/>
</dbReference>
<dbReference type="Ensembl" id="ENSBJAT00000002597.1">
    <property type="protein sequence ID" value="ENSBJAP00000002527.1"/>
    <property type="gene ID" value="ENSBJAG00000001609.1"/>
</dbReference>
<feature type="domain" description="S1 motif" evidence="14">
    <location>
        <begin position="1174"/>
        <end position="1242"/>
    </location>
</feature>
<feature type="domain" description="S1 motif" evidence="14">
    <location>
        <begin position="253"/>
        <end position="318"/>
    </location>
</feature>
<dbReference type="CDD" id="cd05698">
    <property type="entry name" value="S1_Rrp5_repeat_hs6_sc5"/>
    <property type="match status" value="1"/>
</dbReference>
<dbReference type="SMART" id="SM00316">
    <property type="entry name" value="S1"/>
    <property type="match status" value="12"/>
</dbReference>
<dbReference type="InterPro" id="IPR055430">
    <property type="entry name" value="HAT_Syf1_CNRKL1_C"/>
</dbReference>
<feature type="domain" description="S1 motif" evidence="14">
    <location>
        <begin position="514"/>
        <end position="583"/>
    </location>
</feature>
<dbReference type="CDD" id="cd05693">
    <property type="entry name" value="S1_Rrp5_repeat_hs1_sc1"/>
    <property type="match status" value="1"/>
</dbReference>
<keyword evidence="8" id="KW-0539">Nucleus</keyword>
<evidence type="ECO:0000256" key="11">
    <source>
        <dbReference type="ARBA" id="ARBA00067510"/>
    </source>
</evidence>
<dbReference type="InterPro" id="IPR003107">
    <property type="entry name" value="HAT"/>
</dbReference>
<accession>A0A8B9Z2L7</accession>
<dbReference type="FunFam" id="2.40.50.140:FF:000222">
    <property type="entry name" value="Programmed cell death 11"/>
    <property type="match status" value="1"/>
</dbReference>
<dbReference type="GO" id="GO:0032040">
    <property type="term" value="C:small-subunit processome"/>
    <property type="evidence" value="ECO:0007669"/>
    <property type="project" value="TreeGrafter"/>
</dbReference>
<evidence type="ECO:0000256" key="2">
    <source>
        <dbReference type="ARBA" id="ARBA00022499"/>
    </source>
</evidence>
<comment type="function">
    <text evidence="9">Essential for the generation of mature 18S rRNA, specifically necessary for cleavages at sites A0, 1 and 2 of the 47S precursor. Directly interacts with U3 snoRNA.</text>
</comment>
<evidence type="ECO:0000313" key="15">
    <source>
        <dbReference type="Ensembl" id="ENSBJAP00000002527.1"/>
    </source>
</evidence>
<dbReference type="GO" id="GO:0006364">
    <property type="term" value="P:rRNA processing"/>
    <property type="evidence" value="ECO:0007669"/>
    <property type="project" value="UniProtKB-KW"/>
</dbReference>
<dbReference type="FunFam" id="2.40.50.140:FF:000200">
    <property type="entry name" value="Programmed cell death 11"/>
    <property type="match status" value="1"/>
</dbReference>
<dbReference type="Gene3D" id="1.25.40.10">
    <property type="entry name" value="Tetratricopeptide repeat domain"/>
    <property type="match status" value="1"/>
</dbReference>
<dbReference type="Pfam" id="PF23231">
    <property type="entry name" value="HAT_Syf1_CNRKL1_C"/>
    <property type="match status" value="1"/>
</dbReference>
<dbReference type="CDD" id="cd05702">
    <property type="entry name" value="S1_Rrp5_repeat_hs11_sc8"/>
    <property type="match status" value="1"/>
</dbReference>
<dbReference type="InterPro" id="IPR003029">
    <property type="entry name" value="S1_domain"/>
</dbReference>
<feature type="domain" description="S1 motif" evidence="14">
    <location>
        <begin position="425"/>
        <end position="494"/>
    </location>
</feature>
<dbReference type="CDD" id="cd04461">
    <property type="entry name" value="S1_Rrp5_repeat_hs8_sc7"/>
    <property type="match status" value="1"/>
</dbReference>
<name>A0A8B9Z2L7_9AVES</name>
<dbReference type="FunFam" id="1.25.40.10:FF:000065">
    <property type="entry name" value="Programmed cell death 11"/>
    <property type="match status" value="1"/>
</dbReference>
<evidence type="ECO:0000256" key="12">
    <source>
        <dbReference type="ARBA" id="ARBA00080810"/>
    </source>
</evidence>
<evidence type="ECO:0000256" key="1">
    <source>
        <dbReference type="ARBA" id="ARBA00004604"/>
    </source>
</evidence>
<dbReference type="CDD" id="cd05695">
    <property type="entry name" value="S1_Rrp5_repeat_hs3"/>
    <property type="match status" value="1"/>
</dbReference>
<dbReference type="FunFam" id="2.40.50.140:FF:000194">
    <property type="entry name" value="Programmed cell death 11"/>
    <property type="match status" value="1"/>
</dbReference>
<dbReference type="FunFam" id="2.40.50.140:FF:000148">
    <property type="entry name" value="protein RRP5 homolog isoform X1"/>
    <property type="match status" value="1"/>
</dbReference>
<evidence type="ECO:0000259" key="14">
    <source>
        <dbReference type="PROSITE" id="PS50126"/>
    </source>
</evidence>
<feature type="domain" description="S1 motif" evidence="14">
    <location>
        <begin position="1268"/>
        <end position="1340"/>
    </location>
</feature>
<dbReference type="PANTHER" id="PTHR23270">
    <property type="entry name" value="PROGRAMMED CELL DEATH PROTEIN 11 PRE-RRNA PROCESSING PROTEIN RRP5"/>
    <property type="match status" value="1"/>
</dbReference>
<dbReference type="SMART" id="SM00386">
    <property type="entry name" value="HAT"/>
    <property type="match status" value="5"/>
</dbReference>
<dbReference type="Proteomes" id="UP000694555">
    <property type="component" value="Unplaced"/>
</dbReference>
<feature type="region of interest" description="Disordered" evidence="13">
    <location>
        <begin position="1346"/>
        <end position="1376"/>
    </location>
</feature>
<dbReference type="SUPFAM" id="SSF50249">
    <property type="entry name" value="Nucleic acid-binding proteins"/>
    <property type="match status" value="9"/>
</dbReference>
<keyword evidence="2" id="KW-1017">Isopeptide bond</keyword>
<dbReference type="InterPro" id="IPR012340">
    <property type="entry name" value="NA-bd_OB-fold"/>
</dbReference>
<reference evidence="15" key="2">
    <citation type="submission" date="2025-09" db="UniProtKB">
        <authorList>
            <consortium name="Ensembl"/>
        </authorList>
    </citation>
    <scope>IDENTIFICATION</scope>
</reference>
<feature type="domain" description="S1 motif" evidence="14">
    <location>
        <begin position="704"/>
        <end position="772"/>
    </location>
</feature>
<dbReference type="GO" id="GO:0005681">
    <property type="term" value="C:spliceosomal complex"/>
    <property type="evidence" value="ECO:0007669"/>
    <property type="project" value="UniProtKB-KW"/>
</dbReference>
<comment type="subunit">
    <text evidence="10">Interacts with NF-kappa-B p50/NFKB1 and NF-kappa-B p65/RELA.</text>
</comment>
<dbReference type="FunFam" id="2.40.50.140:FF:000103">
    <property type="entry name" value="protein RRP5 homolog"/>
    <property type="match status" value="2"/>
</dbReference>
<organism evidence="15 16">
    <name type="scientific">Buteo japonicus</name>
    <dbReference type="NCBI Taxonomy" id="224669"/>
    <lineage>
        <taxon>Eukaryota</taxon>
        <taxon>Metazoa</taxon>
        <taxon>Chordata</taxon>
        <taxon>Craniata</taxon>
        <taxon>Vertebrata</taxon>
        <taxon>Euteleostomi</taxon>
        <taxon>Archelosauria</taxon>
        <taxon>Archosauria</taxon>
        <taxon>Dinosauria</taxon>
        <taxon>Saurischia</taxon>
        <taxon>Theropoda</taxon>
        <taxon>Coelurosauria</taxon>
        <taxon>Aves</taxon>
        <taxon>Neognathae</taxon>
        <taxon>Neoaves</taxon>
        <taxon>Telluraves</taxon>
        <taxon>Accipitrimorphae</taxon>
        <taxon>Accipitriformes</taxon>
        <taxon>Accipitridae</taxon>
        <taxon>Accipitrinae</taxon>
        <taxon>Buteo</taxon>
    </lineage>
</organism>
<protein>
    <recommendedName>
        <fullName evidence="11">Protein RRP5 homolog</fullName>
    </recommendedName>
    <alternativeName>
        <fullName evidence="12">Programmed cell death protein 11</fullName>
    </alternativeName>
</protein>
<dbReference type="FunFam" id="2.40.50.140:FF:000175">
    <property type="entry name" value="Programmed cell death 11"/>
    <property type="match status" value="1"/>
</dbReference>
<sequence>MASLEENFPRGGIQKKPTEGKTPNPKLERDNLFDVCCLHIRSMLFFLLSQALCEGMLLLGCIKEVSDYELVVSLPSGLSGFVPVTQISDAYSKLLSKEVAQGELLEDLNSLSDMYSPGMLVRCIVTSVEKSADGRRSIKLSIDPKKVNKGLNASALASGMLLSGFVSSVEDHGYLIDIGVSGTHAFLPRQKAQNYIKAVKRGPDLKIGQNLNCIIVEVKNEGRVVRLSVDRSEVATSLATERQNWTLSNLLPGLVVKARVQKVVPLGMKLSFLSSFTGIVDFMHMDPEKSMNYSPDQVVKACILSIHPTSKVVRLTLRQAFLCPGGSPNQLSNDRMGAVVEESTVKAFYKQFGAVFELDDGTLAFARLKHLSKTRKSFKPGAFKTGCKHKCRIIDYSLMDEMCIVSLKYQIIEARFLQYQDIHTGDVVQGKVFALKPIGMQVKVTDGIKGLVPSMHLADVILKQPEKKYNIGDEVRCRVLECNPAGRKLILTLKKSLIQSKLPVLSNYEDAKAGLITHGFVVCAREFGCIVKFYNDVKGLVPKNELSSEPISSPDKVFHEGQVVKVMVLKCEPQQERLLLSFRLSNKPAPEDKKEGTPKKKQEVKYQIGEMVDVKVLKKKDSGLEVSILEDEGNVIASIPTVHLSDFVATCKLLWHCLQEGDVLPRVMCLSDKGDHIILSRKSAVISAVQEEQIVRSFSEIQPGMLLTGYVRNVMPFGVFVEFPFGVTGLAPKSMSDKFVTDTKDHFVVGQTVIAKVMSIDEEKQRVLLNLKVSECSSGDSAAESFALLNQYFKEMKEIRNLLRRRGKSLHITTQGLCELVPGKELQLVVQDVKEDGSALFSGSCVTGLTVTATRYHLGGEGLKTKALVLHVDALTSKVYVSLREELLKQRAKQRLTENSQHSAIVQHIAEDFAVVSLLDTGQLAAIPIASHFNDTFRFDSEKLKVGQTIIATLKVVKVNDHGVLLAVQDPAKKKVFVRVRNESETALEEILPAVKHSLSLGDTVTGTVKSVKPTHVTVAIDDKLTGSIHASRILDEVPIGSFPTYTLKAGQKVTARVIGGRDVNTHRYLPITHPHFTRSIPELNASQTLYPCRFPPLFLSFYNILKNWLEVEVAPDIRGRVPHLLLSLNTKVLKHPEKSFKNGQAISATVTGTDVTETNLCLSLTGIQSLEQGTITVGMVTKVTPHVGLTIALPGGKTGKVSIFHLNDTYTENPLGDFKVGKIVRCCILSNENGKIQLSLRQSRLNPKSNSKVEDVEITCIKDVKKGQLVRGYVKSISPSGVFFGLSTSLLGRILFQNVSPYFVQKQSLYEKYLPEGKLLTAKVLGVNGKEKHIELSLLPEDTGMPSVLPESLGLPRYDAEEEKREADDREKREELKLKTKRTRENSESEQCLLFPSPPFLLFQLKKQTKKEKELEKQKKEKELCKLEAALMDPSRQPQSADDFDRLVLSSPNSSILWLQYMAFHLQATEIEKARAVAERALKTICFREEQEKLNVWVALLNLENMYGTEETLMKVFERAVQYNEPLKVFQHLCDIYANSEKYKQAEELYHTMLKRFRQEKSVWLKYASFLLKQGQTEATHRLLERALKALPTKEHVDLISRFAQLEFRFGDPEHAKALFESTLSSYPKRTDIWSIYMDIMIKHGSQKEVRDIFERVIHLSLAPKKMKFFFKRYLDYEKKFGTAESVLAVKRAALEYVETKSSLADP</sequence>
<keyword evidence="16" id="KW-1185">Reference proteome</keyword>
<evidence type="ECO:0000256" key="3">
    <source>
        <dbReference type="ARBA" id="ARBA00022552"/>
    </source>
</evidence>
<keyword evidence="5" id="KW-0677">Repeat</keyword>
<dbReference type="InterPro" id="IPR048059">
    <property type="entry name" value="Rrp5_S1_rpt_hs1_sc1"/>
</dbReference>
<evidence type="ECO:0000313" key="16">
    <source>
        <dbReference type="Proteomes" id="UP000694555"/>
    </source>
</evidence>
<dbReference type="FunFam" id="2.40.50.140:FF:000155">
    <property type="entry name" value="rRNA biogenesis protein RRP5"/>
    <property type="match status" value="1"/>
</dbReference>
<feature type="region of interest" description="Disordered" evidence="13">
    <location>
        <begin position="1"/>
        <end position="25"/>
    </location>
</feature>
<proteinExistence type="predicted"/>
<dbReference type="CDD" id="cd05704">
    <property type="entry name" value="S1_Rrp5_repeat_hs13"/>
    <property type="match status" value="1"/>
</dbReference>
<keyword evidence="7" id="KW-0007">Acetylation</keyword>
<evidence type="ECO:0000256" key="4">
    <source>
        <dbReference type="ARBA" id="ARBA00022553"/>
    </source>
</evidence>
<dbReference type="CDD" id="cd05694">
    <property type="entry name" value="S1_Rrp5_repeat_hs2_sc2"/>
    <property type="match status" value="1"/>
</dbReference>
<dbReference type="InterPro" id="IPR048058">
    <property type="entry name" value="Rrp5_S1_rpt_hs11_sc8"/>
</dbReference>
<dbReference type="GO" id="GO:0006397">
    <property type="term" value="P:mRNA processing"/>
    <property type="evidence" value="ECO:0007669"/>
    <property type="project" value="UniProtKB-KW"/>
</dbReference>
<dbReference type="CDD" id="cd05705">
    <property type="entry name" value="S1_Rrp5_repeat_hs14"/>
    <property type="match status" value="1"/>
</dbReference>
<dbReference type="CDD" id="cd05703">
    <property type="entry name" value="S1_Rrp5_repeat_hs12_sc9"/>
    <property type="match status" value="1"/>
</dbReference>
<dbReference type="GO" id="GO:0003723">
    <property type="term" value="F:RNA binding"/>
    <property type="evidence" value="ECO:0007669"/>
    <property type="project" value="TreeGrafter"/>
</dbReference>
<reference evidence="15" key="1">
    <citation type="submission" date="2025-08" db="UniProtKB">
        <authorList>
            <consortium name="Ensembl"/>
        </authorList>
    </citation>
    <scope>IDENTIFICATION</scope>
</reference>
<dbReference type="GO" id="GO:0008380">
    <property type="term" value="P:RNA splicing"/>
    <property type="evidence" value="ECO:0007669"/>
    <property type="project" value="UniProtKB-KW"/>
</dbReference>
<feature type="compositionally biased region" description="Basic and acidic residues" evidence="13">
    <location>
        <begin position="1359"/>
        <end position="1376"/>
    </location>
</feature>
<feature type="domain" description="S1 motif" evidence="14">
    <location>
        <begin position="55"/>
        <end position="143"/>
    </location>
</feature>
<dbReference type="Pfam" id="PF23459">
    <property type="entry name" value="S1_RRP5"/>
    <property type="match status" value="8"/>
</dbReference>
<dbReference type="InterPro" id="IPR057302">
    <property type="entry name" value="Rrp5_S1"/>
</dbReference>
<dbReference type="Gene3D" id="2.40.50.140">
    <property type="entry name" value="Nucleic acid-binding proteins"/>
    <property type="match status" value="9"/>
</dbReference>
<dbReference type="PROSITE" id="PS50126">
    <property type="entry name" value="S1"/>
    <property type="match status" value="10"/>
</dbReference>
<comment type="subcellular location">
    <subcellularLocation>
        <location evidence="1">Nucleus</location>
        <location evidence="1">Nucleolus</location>
    </subcellularLocation>
</comment>
<evidence type="ECO:0000256" key="5">
    <source>
        <dbReference type="ARBA" id="ARBA00022737"/>
    </source>
</evidence>
<dbReference type="Pfam" id="PF00575">
    <property type="entry name" value="S1"/>
    <property type="match status" value="2"/>
</dbReference>
<dbReference type="InterPro" id="IPR011990">
    <property type="entry name" value="TPR-like_helical_dom_sf"/>
</dbReference>
<evidence type="ECO:0000256" key="7">
    <source>
        <dbReference type="ARBA" id="ARBA00022990"/>
    </source>
</evidence>
<feature type="domain" description="S1 motif" evidence="14">
    <location>
        <begin position="159"/>
        <end position="230"/>
    </location>
</feature>
<evidence type="ECO:0000256" key="13">
    <source>
        <dbReference type="SAM" id="MobiDB-lite"/>
    </source>
</evidence>
<dbReference type="PANTHER" id="PTHR23270:SF10">
    <property type="entry name" value="PROTEIN RRP5 HOMOLOG"/>
    <property type="match status" value="1"/>
</dbReference>
<dbReference type="InterPro" id="IPR045209">
    <property type="entry name" value="Rrp5"/>
</dbReference>
<keyword evidence="3" id="KW-0698">rRNA processing</keyword>
<evidence type="ECO:0000256" key="6">
    <source>
        <dbReference type="ARBA" id="ARBA00022843"/>
    </source>
</evidence>
<feature type="domain" description="S1 motif" evidence="14">
    <location>
        <begin position="337"/>
        <end position="408"/>
    </location>
</feature>
<evidence type="ECO:0000256" key="8">
    <source>
        <dbReference type="ARBA" id="ARBA00023242"/>
    </source>
</evidence>
<evidence type="ECO:0000256" key="10">
    <source>
        <dbReference type="ARBA" id="ARBA00062488"/>
    </source>
</evidence>
<dbReference type="CDD" id="cd05697">
    <property type="entry name" value="S1_Rrp5_repeat_hs5"/>
    <property type="match status" value="1"/>
</dbReference>
<evidence type="ECO:0000256" key="9">
    <source>
        <dbReference type="ARBA" id="ARBA00059726"/>
    </source>
</evidence>
<dbReference type="CDD" id="cd05696">
    <property type="entry name" value="S1_Rrp5_repeat_hs4"/>
    <property type="match status" value="1"/>
</dbReference>
<keyword evidence="4" id="KW-0597">Phosphoprotein</keyword>
<keyword evidence="6" id="KW-0832">Ubl conjugation</keyword>